<evidence type="ECO:0000256" key="11">
    <source>
        <dbReference type="PROSITE-ProRule" id="PRU10111"/>
    </source>
</evidence>
<dbReference type="PANTHER" id="PTHR30523">
    <property type="entry name" value="PHOSPHOENOLPYRUVATE CARBOXYLASE"/>
    <property type="match status" value="1"/>
</dbReference>
<dbReference type="InterPro" id="IPR021135">
    <property type="entry name" value="PEP_COase"/>
</dbReference>
<evidence type="ECO:0000256" key="6">
    <source>
        <dbReference type="ARBA" id="ARBA00022490"/>
    </source>
</evidence>
<evidence type="ECO:0000313" key="15">
    <source>
        <dbReference type="Proteomes" id="UP000265515"/>
    </source>
</evidence>
<comment type="subunit">
    <text evidence="4">Homotetramer.</text>
</comment>
<comment type="cofactor">
    <cofactor evidence="1">
        <name>Mg(2+)</name>
        <dbReference type="ChEBI" id="CHEBI:18420"/>
    </cofactor>
</comment>
<dbReference type="PRINTS" id="PR00150">
    <property type="entry name" value="PEPCARBXLASE"/>
</dbReference>
<feature type="compositionally biased region" description="Basic and acidic residues" evidence="13">
    <location>
        <begin position="1"/>
        <end position="14"/>
    </location>
</feature>
<evidence type="ECO:0000313" key="14">
    <source>
        <dbReference type="EMBL" id="GBG60875.1"/>
    </source>
</evidence>
<feature type="compositionally biased region" description="Low complexity" evidence="13">
    <location>
        <begin position="21"/>
        <end position="35"/>
    </location>
</feature>
<keyword evidence="6" id="KW-0963">Cytoplasm</keyword>
<proteinExistence type="inferred from homology"/>
<dbReference type="HAMAP" id="MF_00595">
    <property type="entry name" value="PEPcase_type1"/>
    <property type="match status" value="1"/>
</dbReference>
<evidence type="ECO:0000256" key="9">
    <source>
        <dbReference type="ARBA" id="ARBA00023300"/>
    </source>
</evidence>
<keyword evidence="7" id="KW-0460">Magnesium</keyword>
<comment type="caution">
    <text evidence="14">The sequence shown here is derived from an EMBL/GenBank/DDBJ whole genome shotgun (WGS) entry which is preliminary data.</text>
</comment>
<evidence type="ECO:0000256" key="4">
    <source>
        <dbReference type="ARBA" id="ARBA00011881"/>
    </source>
</evidence>
<dbReference type="Pfam" id="PF00311">
    <property type="entry name" value="PEPcase"/>
    <property type="match status" value="1"/>
</dbReference>
<evidence type="ECO:0000256" key="10">
    <source>
        <dbReference type="ARBA" id="ARBA00048995"/>
    </source>
</evidence>
<evidence type="ECO:0000256" key="7">
    <source>
        <dbReference type="ARBA" id="ARBA00022842"/>
    </source>
</evidence>
<sequence>MGDKKAVLKGDHHGSFSGKRSSPGLGSSAAAAGSAPGSGAGSGSSEPSSMPVLRRHNTLESPRLALGHVGPLTVVDNTLLDGTSFIPRVADDDLLFADDALLLQLFLDTLLNHHGPEIARKVRTCYSLGGMYSKSCSNEDLVRLETFMDQFCPGDAILTASAFSHMLNLENIAEEVQMSLRRRSQVKTGNISDEGSALTESTFPETLQKLLEFGKTPEEIFAALKSQTVDLVLTAHPTQSIRRTLLTKFCKIKRNLLRLHETPNLMPNDLKEMVEEIQREIQSAWRTDEIRRIPPKPQDEMRSGMSYFHETIWEGVPRFLRRVDTALQAIGIQERLPYDRPILQFSSWMGGDRDGNPRVTASVTWDVCLVARLMAANLYYNQIEPLMFELSMWRCNSELKALANQIVEESMKKESVKHYREFWSSSPPSEPYRVLLGAIRDKLFHTRERMMNLLEMGYSSIPEADTFTSAEQLMEMLRVCYDSLCSVGDKNIADGGLLNFMRQVACFGLVIVKLDIRQESERHTDVLQAITSHLGLGSYREWPEEKRQEFLLKELQGKRPLFGPDLTASPDVREILDTCQIVSELPSDSFGAYVISMSTAASDVLAVYLIQRECGVKKPLRVVPLFERLKDLVNAPKIMDRLFSIDWYREMINGRQEVMIGYSDSGKDAGRLAAAWALFQAQQEVVATAKKYNVKVTLFHGRGGTVGRGGGPVHLGILSQPPGTIQGSLRLTVQGEIIEHAFGEERLCFRSLERYTSATLEASMCPPRAPRPEWVALMQEMSDISRDEFRRIIEDKQFVPYFQAVTPVLQFGKMNIGSRPSKRTTMNDVQSLRAIPWVFAWTQTKLHLPVWLGIGTALRHVMEQKPENLQKLQQMHSEWPFFRATLDLIEMILAKADPRIFAMYDSLLAPKELSQFGHELRYKFQDMKELLLKVAGHKSFLENNTALRQRLILREPLMTPLHVLQALTLNKMRSTGALYCERKEGTEKDAVMKDLVERNPGTEFAPGLEDTLIITMKGIAAGSQNTG</sequence>
<comment type="catalytic activity">
    <reaction evidence="10">
        <text>oxaloacetate + phosphate = phosphoenolpyruvate + hydrogencarbonate</text>
        <dbReference type="Rhea" id="RHEA:28370"/>
        <dbReference type="ChEBI" id="CHEBI:16452"/>
        <dbReference type="ChEBI" id="CHEBI:17544"/>
        <dbReference type="ChEBI" id="CHEBI:43474"/>
        <dbReference type="ChEBI" id="CHEBI:58702"/>
        <dbReference type="EC" id="4.1.1.31"/>
    </reaction>
</comment>
<dbReference type="InterPro" id="IPR022805">
    <property type="entry name" value="PEP_COase_bac/pln-type"/>
</dbReference>
<accession>A0A388JSW2</accession>
<evidence type="ECO:0000256" key="1">
    <source>
        <dbReference type="ARBA" id="ARBA00001946"/>
    </source>
</evidence>
<comment type="subcellular location">
    <subcellularLocation>
        <location evidence="2">Cytoplasm</location>
    </subcellularLocation>
</comment>
<dbReference type="SUPFAM" id="SSF51621">
    <property type="entry name" value="Phosphoenolpyruvate/pyruvate domain"/>
    <property type="match status" value="1"/>
</dbReference>
<dbReference type="InterPro" id="IPR015813">
    <property type="entry name" value="Pyrv/PenolPyrv_kinase-like_dom"/>
</dbReference>
<evidence type="ECO:0000256" key="8">
    <source>
        <dbReference type="ARBA" id="ARBA00023239"/>
    </source>
</evidence>
<evidence type="ECO:0000256" key="3">
    <source>
        <dbReference type="ARBA" id="ARBA00008346"/>
    </source>
</evidence>
<dbReference type="EC" id="4.1.1.31" evidence="5"/>
<dbReference type="Gramene" id="GBG60875">
    <property type="protein sequence ID" value="GBG60875"/>
    <property type="gene ID" value="CBR_g15996"/>
</dbReference>
<dbReference type="GO" id="GO:0006099">
    <property type="term" value="P:tricarboxylic acid cycle"/>
    <property type="evidence" value="ECO:0007669"/>
    <property type="project" value="InterPro"/>
</dbReference>
<feature type="region of interest" description="Disordered" evidence="13">
    <location>
        <begin position="1"/>
        <end position="53"/>
    </location>
</feature>
<dbReference type="Proteomes" id="UP000265515">
    <property type="component" value="Unassembled WGS sequence"/>
</dbReference>
<dbReference type="EMBL" id="BFEA01000015">
    <property type="protein sequence ID" value="GBG60875.1"/>
    <property type="molecule type" value="Genomic_DNA"/>
</dbReference>
<feature type="active site" evidence="12">
    <location>
        <position position="667"/>
    </location>
</feature>
<reference evidence="14 15" key="1">
    <citation type="journal article" date="2018" name="Cell">
        <title>The Chara Genome: Secondary Complexity and Implications for Plant Terrestrialization.</title>
        <authorList>
            <person name="Nishiyama T."/>
            <person name="Sakayama H."/>
            <person name="Vries J.D."/>
            <person name="Buschmann H."/>
            <person name="Saint-Marcoux D."/>
            <person name="Ullrich K.K."/>
            <person name="Haas F.B."/>
            <person name="Vanderstraeten L."/>
            <person name="Becker D."/>
            <person name="Lang D."/>
            <person name="Vosolsobe S."/>
            <person name="Rombauts S."/>
            <person name="Wilhelmsson P.K.I."/>
            <person name="Janitza P."/>
            <person name="Kern R."/>
            <person name="Heyl A."/>
            <person name="Rumpler F."/>
            <person name="Villalobos L.I.A.C."/>
            <person name="Clay J.M."/>
            <person name="Skokan R."/>
            <person name="Toyoda A."/>
            <person name="Suzuki Y."/>
            <person name="Kagoshima H."/>
            <person name="Schijlen E."/>
            <person name="Tajeshwar N."/>
            <person name="Catarino B."/>
            <person name="Hetherington A.J."/>
            <person name="Saltykova A."/>
            <person name="Bonnot C."/>
            <person name="Breuninger H."/>
            <person name="Symeonidi A."/>
            <person name="Radhakrishnan G.V."/>
            <person name="Van Nieuwerburgh F."/>
            <person name="Deforce D."/>
            <person name="Chang C."/>
            <person name="Karol K.G."/>
            <person name="Hedrich R."/>
            <person name="Ulvskov P."/>
            <person name="Glockner G."/>
            <person name="Delwiche C.F."/>
            <person name="Petrasek J."/>
            <person name="Van de Peer Y."/>
            <person name="Friml J."/>
            <person name="Beilby M."/>
            <person name="Dolan L."/>
            <person name="Kohara Y."/>
            <person name="Sugano S."/>
            <person name="Fujiyama A."/>
            <person name="Delaux P.-M."/>
            <person name="Quint M."/>
            <person name="TheiBen G."/>
            <person name="Hagemann M."/>
            <person name="Harholt J."/>
            <person name="Dunand C."/>
            <person name="Zachgo S."/>
            <person name="Langdale J."/>
            <person name="Maumus F."/>
            <person name="Straeten D.V.D."/>
            <person name="Gould S.B."/>
            <person name="Rensing S.A."/>
        </authorList>
    </citation>
    <scope>NUCLEOTIDE SEQUENCE [LARGE SCALE GENOMIC DNA]</scope>
    <source>
        <strain evidence="14 15">S276</strain>
    </source>
</reference>
<dbReference type="STRING" id="69332.A0A388JSW2"/>
<evidence type="ECO:0000256" key="5">
    <source>
        <dbReference type="ARBA" id="ARBA00012305"/>
    </source>
</evidence>
<evidence type="ECO:0000256" key="13">
    <source>
        <dbReference type="SAM" id="MobiDB-lite"/>
    </source>
</evidence>
<gene>
    <name evidence="14" type="ORF">CBR_g15996</name>
</gene>
<name>A0A388JSW2_CHABU</name>
<comment type="similarity">
    <text evidence="3">Belongs to the PEPCase type 1 family.</text>
</comment>
<dbReference type="GO" id="GO:0008964">
    <property type="term" value="F:phosphoenolpyruvate carboxylase activity"/>
    <property type="evidence" value="ECO:0007669"/>
    <property type="project" value="UniProtKB-EC"/>
</dbReference>
<dbReference type="AlphaFoldDB" id="A0A388JSW2"/>
<dbReference type="OMA" id="YREMING"/>
<evidence type="ECO:0000256" key="12">
    <source>
        <dbReference type="PROSITE-ProRule" id="PRU10112"/>
    </source>
</evidence>
<keyword evidence="9" id="KW-0120">Carbon dioxide fixation</keyword>
<dbReference type="PANTHER" id="PTHR30523:SF33">
    <property type="entry name" value="PHOSPHOENOLPYRUVATE CARBOXYLASE 3"/>
    <property type="match status" value="1"/>
</dbReference>
<organism evidence="14 15">
    <name type="scientific">Chara braunii</name>
    <name type="common">Braun's stonewort</name>
    <dbReference type="NCBI Taxonomy" id="69332"/>
    <lineage>
        <taxon>Eukaryota</taxon>
        <taxon>Viridiplantae</taxon>
        <taxon>Streptophyta</taxon>
        <taxon>Charophyceae</taxon>
        <taxon>Charales</taxon>
        <taxon>Characeae</taxon>
        <taxon>Chara</taxon>
    </lineage>
</organism>
<feature type="active site" evidence="11">
    <location>
        <position position="236"/>
    </location>
</feature>
<dbReference type="PROSITE" id="PS00393">
    <property type="entry name" value="PEPCASE_2"/>
    <property type="match status" value="1"/>
</dbReference>
<keyword evidence="15" id="KW-1185">Reference proteome</keyword>
<dbReference type="GO" id="GO:0005829">
    <property type="term" value="C:cytosol"/>
    <property type="evidence" value="ECO:0007669"/>
    <property type="project" value="TreeGrafter"/>
</dbReference>
<dbReference type="PROSITE" id="PS00781">
    <property type="entry name" value="PEPCASE_1"/>
    <property type="match status" value="1"/>
</dbReference>
<dbReference type="NCBIfam" id="NF000584">
    <property type="entry name" value="PRK00009.1"/>
    <property type="match status" value="1"/>
</dbReference>
<keyword evidence="8" id="KW-0456">Lyase</keyword>
<evidence type="ECO:0000256" key="2">
    <source>
        <dbReference type="ARBA" id="ARBA00004496"/>
    </source>
</evidence>
<dbReference type="OrthoDB" id="1365747at2759"/>
<dbReference type="InterPro" id="IPR018129">
    <property type="entry name" value="PEP_COase_Lys_AS"/>
</dbReference>
<dbReference type="FunFam" id="1.20.1440.90:FF:000001">
    <property type="entry name" value="Phosphoenolpyruvate carboxylase 1"/>
    <property type="match status" value="1"/>
</dbReference>
<dbReference type="Gene3D" id="1.20.1440.90">
    <property type="entry name" value="Phosphoenolpyruvate/pyruvate domain"/>
    <property type="match status" value="1"/>
</dbReference>
<dbReference type="GO" id="GO:0015977">
    <property type="term" value="P:carbon fixation"/>
    <property type="evidence" value="ECO:0007669"/>
    <property type="project" value="UniProtKB-KW"/>
</dbReference>
<dbReference type="InterPro" id="IPR033129">
    <property type="entry name" value="PEPCASE_His_AS"/>
</dbReference>
<protein>
    <recommendedName>
        <fullName evidence="5">phosphoenolpyruvate carboxylase</fullName>
        <ecNumber evidence="5">4.1.1.31</ecNumber>
    </recommendedName>
</protein>